<organism evidence="1 2">
    <name type="scientific">Carnegiea gigantea</name>
    <dbReference type="NCBI Taxonomy" id="171969"/>
    <lineage>
        <taxon>Eukaryota</taxon>
        <taxon>Viridiplantae</taxon>
        <taxon>Streptophyta</taxon>
        <taxon>Embryophyta</taxon>
        <taxon>Tracheophyta</taxon>
        <taxon>Spermatophyta</taxon>
        <taxon>Magnoliopsida</taxon>
        <taxon>eudicotyledons</taxon>
        <taxon>Gunneridae</taxon>
        <taxon>Pentapetalae</taxon>
        <taxon>Caryophyllales</taxon>
        <taxon>Cactineae</taxon>
        <taxon>Cactaceae</taxon>
        <taxon>Cactoideae</taxon>
        <taxon>Echinocereeae</taxon>
        <taxon>Carnegiea</taxon>
    </lineage>
</organism>
<comment type="caution">
    <text evidence="1">The sequence shown here is derived from an EMBL/GenBank/DDBJ whole genome shotgun (WGS) entry which is preliminary data.</text>
</comment>
<dbReference type="EMBL" id="JAKOGI010000014">
    <property type="protein sequence ID" value="KAJ8450574.1"/>
    <property type="molecule type" value="Genomic_DNA"/>
</dbReference>
<keyword evidence="2" id="KW-1185">Reference proteome</keyword>
<name>A0A9Q1KVQ0_9CARY</name>
<sequence length="166" mass="18920">MQNQLSSKTLGFNNFGLLILDGDLFDSIPFLSILGNFHYEEVKKKTIQRKSNSKQGMFNRNGEVDSTLEKYLGFLFTPLEVGVIGWSKMNYCVNGLPPLNSLRYGEEFQPWMEFQLDSVLLGVGKQLAINGSLDFQNMVDFIFKKNNFSSTSILSMSAWEHTIRIL</sequence>
<proteinExistence type="predicted"/>
<protein>
    <submittedName>
        <fullName evidence="1">Uncharacterized protein</fullName>
    </submittedName>
</protein>
<evidence type="ECO:0000313" key="2">
    <source>
        <dbReference type="Proteomes" id="UP001153076"/>
    </source>
</evidence>
<dbReference type="Proteomes" id="UP001153076">
    <property type="component" value="Unassembled WGS sequence"/>
</dbReference>
<evidence type="ECO:0000313" key="1">
    <source>
        <dbReference type="EMBL" id="KAJ8450574.1"/>
    </source>
</evidence>
<dbReference type="AlphaFoldDB" id="A0A9Q1KVQ0"/>
<reference evidence="1" key="1">
    <citation type="submission" date="2022-04" db="EMBL/GenBank/DDBJ databases">
        <title>Carnegiea gigantea Genome sequencing and assembly v2.</title>
        <authorList>
            <person name="Copetti D."/>
            <person name="Sanderson M.J."/>
            <person name="Burquez A."/>
            <person name="Wojciechowski M.F."/>
        </authorList>
    </citation>
    <scope>NUCLEOTIDE SEQUENCE</scope>
    <source>
        <strain evidence="1">SGP5-SGP5p</strain>
        <tissue evidence="1">Aerial part</tissue>
    </source>
</reference>
<accession>A0A9Q1KVQ0</accession>
<gene>
    <name evidence="1" type="ORF">Cgig2_020211</name>
</gene>